<keyword evidence="3" id="KW-1185">Reference proteome</keyword>
<dbReference type="OrthoDB" id="10692038at2759"/>
<feature type="region of interest" description="Disordered" evidence="1">
    <location>
        <begin position="272"/>
        <end position="296"/>
    </location>
</feature>
<feature type="region of interest" description="Disordered" evidence="1">
    <location>
        <begin position="626"/>
        <end position="677"/>
    </location>
</feature>
<feature type="region of interest" description="Disordered" evidence="1">
    <location>
        <begin position="434"/>
        <end position="590"/>
    </location>
</feature>
<feature type="compositionally biased region" description="Basic and acidic residues" evidence="1">
    <location>
        <begin position="658"/>
        <end position="668"/>
    </location>
</feature>
<protein>
    <submittedName>
        <fullName evidence="2">Uncharacterized protein</fullName>
    </submittedName>
</protein>
<feature type="compositionally biased region" description="Low complexity" evidence="1">
    <location>
        <begin position="916"/>
        <end position="939"/>
    </location>
</feature>
<evidence type="ECO:0000313" key="2">
    <source>
        <dbReference type="EMBL" id="PWN20765.1"/>
    </source>
</evidence>
<dbReference type="Proteomes" id="UP000245942">
    <property type="component" value="Unassembled WGS sequence"/>
</dbReference>
<feature type="compositionally biased region" description="Low complexity" evidence="1">
    <location>
        <begin position="542"/>
        <end position="556"/>
    </location>
</feature>
<accession>A0A316UCL0</accession>
<dbReference type="AlphaFoldDB" id="A0A316UCL0"/>
<feature type="compositionally biased region" description="Polar residues" evidence="1">
    <location>
        <begin position="507"/>
        <end position="524"/>
    </location>
</feature>
<feature type="region of interest" description="Disordered" evidence="1">
    <location>
        <begin position="870"/>
        <end position="939"/>
    </location>
</feature>
<evidence type="ECO:0000313" key="3">
    <source>
        <dbReference type="Proteomes" id="UP000245942"/>
    </source>
</evidence>
<feature type="compositionally biased region" description="Low complexity" evidence="1">
    <location>
        <begin position="638"/>
        <end position="654"/>
    </location>
</feature>
<dbReference type="RefSeq" id="XP_025347925.1">
    <property type="nucleotide sequence ID" value="XM_025489659.1"/>
</dbReference>
<feature type="compositionally biased region" description="Polar residues" evidence="1">
    <location>
        <begin position="792"/>
        <end position="802"/>
    </location>
</feature>
<feature type="compositionally biased region" description="Polar residues" evidence="1">
    <location>
        <begin position="532"/>
        <end position="541"/>
    </location>
</feature>
<feature type="compositionally biased region" description="Polar residues" evidence="1">
    <location>
        <begin position="450"/>
        <end position="465"/>
    </location>
</feature>
<feature type="compositionally biased region" description="Low complexity" evidence="1">
    <location>
        <begin position="346"/>
        <end position="368"/>
    </location>
</feature>
<dbReference type="GeneID" id="37011393"/>
<dbReference type="EMBL" id="KZ819327">
    <property type="protein sequence ID" value="PWN20765.1"/>
    <property type="molecule type" value="Genomic_DNA"/>
</dbReference>
<feature type="region of interest" description="Disordered" evidence="1">
    <location>
        <begin position="731"/>
        <end position="805"/>
    </location>
</feature>
<feature type="compositionally biased region" description="Polar residues" evidence="1">
    <location>
        <begin position="747"/>
        <end position="757"/>
    </location>
</feature>
<feature type="region of interest" description="Disordered" evidence="1">
    <location>
        <begin position="346"/>
        <end position="402"/>
    </location>
</feature>
<gene>
    <name evidence="2" type="ORF">BCV69DRAFT_199001</name>
</gene>
<proteinExistence type="predicted"/>
<evidence type="ECO:0000256" key="1">
    <source>
        <dbReference type="SAM" id="MobiDB-lite"/>
    </source>
</evidence>
<reference evidence="2 3" key="1">
    <citation type="journal article" date="2018" name="Mol. Biol. Evol.">
        <title>Broad Genomic Sampling Reveals a Smut Pathogenic Ancestry of the Fungal Clade Ustilaginomycotina.</title>
        <authorList>
            <person name="Kijpornyongpan T."/>
            <person name="Mondo S.J."/>
            <person name="Barry K."/>
            <person name="Sandor L."/>
            <person name="Lee J."/>
            <person name="Lipzen A."/>
            <person name="Pangilinan J."/>
            <person name="LaButti K."/>
            <person name="Hainaut M."/>
            <person name="Henrissat B."/>
            <person name="Grigoriev I.V."/>
            <person name="Spatafora J.W."/>
            <person name="Aime M.C."/>
        </authorList>
    </citation>
    <scope>NUCLEOTIDE SEQUENCE [LARGE SCALE GENOMIC DNA]</scope>
    <source>
        <strain evidence="2 3">MCA 4718</strain>
    </source>
</reference>
<name>A0A316UCL0_9BASI</name>
<organism evidence="2 3">
    <name type="scientific">Pseudomicrostroma glucosiphilum</name>
    <dbReference type="NCBI Taxonomy" id="1684307"/>
    <lineage>
        <taxon>Eukaryota</taxon>
        <taxon>Fungi</taxon>
        <taxon>Dikarya</taxon>
        <taxon>Basidiomycota</taxon>
        <taxon>Ustilaginomycotina</taxon>
        <taxon>Exobasidiomycetes</taxon>
        <taxon>Microstromatales</taxon>
        <taxon>Microstromatales incertae sedis</taxon>
        <taxon>Pseudomicrostroma</taxon>
    </lineage>
</organism>
<sequence length="939" mass="100088">MLGNGFQARLCDVQTGKALPEHPSPPDAPCADLRFLAPLVASAAQKRVRRGKVLVRSGDGEKEELVLFFKRRPRTKGNDTATLTVPHSGRGEERANANEEGDMWMQLNFNNRPVKLTALTSSSRLTTWSTSKPSKGDAADQASIGEGRKLFKMWQGKDTRIEPVQCLSNTGRVELDTLRPSVTYCTITIWNVRTNQYIGKRGLNLRYILPSAVFHFDLDRPQDNVLSPVMSTISDVAGSLTNASHQTQTRSKFLSGPIAKVKKFFSDSEAMEDEQLEKEGRPISTIGRPGKLFRNSRDDASNALRRRAASTSNAVIIETSTATTIETTTPAPSALTSLVPAALLARRRSSASPSTGSEQENSRSSSEASGHHAHHKLPGSPSKGVAVPVPVADPRSSLETSTSVRPIQTVLIDDAYVGGEDDVLISPQRRLSKIEEASDERSSSAIDALSITSSRTGGRQDTARATQLARVRPVPSAISLGLSPERCASPQSISRDTAADRPLSIASRASQTRRIPSAPMTSPPASLASVGRTFSSSSIPTRGSLRSNSNDSSPSGAQRRGSIQREGKRKAPLAVSPPIPSRPPRPEGNLLKLDAEEPRELLSMPAKRLPRPSVFAASKQSSRAITFLDEDGNSALASRSRSTPRPTTGSTVSSYRSGTDRSGERDSVSTRGGRRSVFRNEDVVERCTSVDSTNTFGIPPSPRSVQGVGYATTPTRAYFALEGRAGYRGASGKARESEYRGTGDASIVSSRPSTASTGEHGLESGSITPLNLSGEADGQTENVSKEGALQARTPTAGSTPVASTDEFIGSGADGLYWPNVSTPHATASHTQYELQSKSSRRAPVSLQVFGPDEGCSSSSITPTLAALRSRSGTQIRGRHLQEAAAGRSASKSVTNEELDRTQSVLRRLESLKNLRSSTSSSSSSDSSPSSSSLSSSSAH</sequence>